<dbReference type="OrthoDB" id="9798081at2"/>
<dbReference type="GO" id="GO:0016747">
    <property type="term" value="F:acyltransferase activity, transferring groups other than amino-acyl groups"/>
    <property type="evidence" value="ECO:0007669"/>
    <property type="project" value="InterPro"/>
</dbReference>
<dbReference type="InterPro" id="IPR051531">
    <property type="entry name" value="N-acetyltransferase"/>
</dbReference>
<accession>A0A1I0CG17</accession>
<organism evidence="2 3">
    <name type="scientific">Natronincola peptidivorans</name>
    <dbReference type="NCBI Taxonomy" id="426128"/>
    <lineage>
        <taxon>Bacteria</taxon>
        <taxon>Bacillati</taxon>
        <taxon>Bacillota</taxon>
        <taxon>Clostridia</taxon>
        <taxon>Peptostreptococcales</taxon>
        <taxon>Natronincolaceae</taxon>
        <taxon>Natronincola</taxon>
    </lineage>
</organism>
<dbReference type="Gene3D" id="3.40.630.30">
    <property type="match status" value="1"/>
</dbReference>
<evidence type="ECO:0000313" key="2">
    <source>
        <dbReference type="EMBL" id="SET18077.1"/>
    </source>
</evidence>
<dbReference type="PROSITE" id="PS51186">
    <property type="entry name" value="GNAT"/>
    <property type="match status" value="1"/>
</dbReference>
<dbReference type="AlphaFoldDB" id="A0A1I0CG17"/>
<dbReference type="Proteomes" id="UP000199568">
    <property type="component" value="Unassembled WGS sequence"/>
</dbReference>
<dbReference type="PANTHER" id="PTHR43792:SF1">
    <property type="entry name" value="N-ACETYLTRANSFERASE DOMAIN-CONTAINING PROTEIN"/>
    <property type="match status" value="1"/>
</dbReference>
<dbReference type="PANTHER" id="PTHR43792">
    <property type="entry name" value="GNAT FAMILY, PUTATIVE (AFU_ORTHOLOGUE AFUA_3G00765)-RELATED-RELATED"/>
    <property type="match status" value="1"/>
</dbReference>
<reference evidence="2 3" key="1">
    <citation type="submission" date="2016-10" db="EMBL/GenBank/DDBJ databases">
        <authorList>
            <person name="de Groot N.N."/>
        </authorList>
    </citation>
    <scope>NUCLEOTIDE SEQUENCE [LARGE SCALE GENOMIC DNA]</scope>
    <source>
        <strain evidence="2 3">DSM 18979</strain>
    </source>
</reference>
<feature type="domain" description="N-acetyltransferase" evidence="1">
    <location>
        <begin position="14"/>
        <end position="180"/>
    </location>
</feature>
<dbReference type="STRING" id="426128.SAMN05660297_01632"/>
<dbReference type="InterPro" id="IPR000182">
    <property type="entry name" value="GNAT_dom"/>
</dbReference>
<name>A0A1I0CG17_9FIRM</name>
<dbReference type="EMBL" id="FOHU01000005">
    <property type="protein sequence ID" value="SET18077.1"/>
    <property type="molecule type" value="Genomic_DNA"/>
</dbReference>
<keyword evidence="3" id="KW-1185">Reference proteome</keyword>
<dbReference type="RefSeq" id="WP_090442025.1">
    <property type="nucleotide sequence ID" value="NZ_FOHU01000005.1"/>
</dbReference>
<evidence type="ECO:0000313" key="3">
    <source>
        <dbReference type="Proteomes" id="UP000199568"/>
    </source>
</evidence>
<proteinExistence type="predicted"/>
<dbReference type="Pfam" id="PF13302">
    <property type="entry name" value="Acetyltransf_3"/>
    <property type="match status" value="1"/>
</dbReference>
<dbReference type="InterPro" id="IPR016181">
    <property type="entry name" value="Acyl_CoA_acyltransferase"/>
</dbReference>
<protein>
    <submittedName>
        <fullName evidence="2">Protein N-acetyltransferase, RimJ/RimL family</fullName>
    </submittedName>
</protein>
<evidence type="ECO:0000259" key="1">
    <source>
        <dbReference type="PROSITE" id="PS51186"/>
    </source>
</evidence>
<dbReference type="SUPFAM" id="SSF55729">
    <property type="entry name" value="Acyl-CoA N-acyltransferases (Nat)"/>
    <property type="match status" value="1"/>
</dbReference>
<sequence length="184" mass="21829">MTNRKDILLQTERLYLRHFYEDDFDNLYLLSSNENVMRFFPEVLDVKQTKELLNRIIESYGLYGHCFWAAFLKDSDTFIGMCGLLHQKINHRVETEIAYRILDDYWNQGFATESAIACKNYAFHQLGKNRVISLIRPDNIPSKRVALKTGLTLEAKVLFQEQEHELYSLNNHTELNKKYKDLER</sequence>
<gene>
    <name evidence="2" type="ORF">SAMN05660297_01632</name>
</gene>
<keyword evidence="2" id="KW-0808">Transferase</keyword>